<protein>
    <submittedName>
        <fullName evidence="4">Carboxypeptidase-like regulatory domain-containing protein</fullName>
    </submittedName>
</protein>
<dbReference type="Gene3D" id="2.60.40.1120">
    <property type="entry name" value="Carboxypeptidase-like, regulatory domain"/>
    <property type="match status" value="1"/>
</dbReference>
<dbReference type="Proteomes" id="UP001458415">
    <property type="component" value="Unassembled WGS sequence"/>
</dbReference>
<evidence type="ECO:0000256" key="2">
    <source>
        <dbReference type="ARBA" id="ARBA00022525"/>
    </source>
</evidence>
<reference evidence="4 5" key="1">
    <citation type="submission" date="2024-06" db="EMBL/GenBank/DDBJ databases">
        <title>The Natural Products Discovery Center: Release of the First 8490 Sequenced Strains for Exploring Actinobacteria Biosynthetic Diversity.</title>
        <authorList>
            <person name="Kalkreuter E."/>
            <person name="Kautsar S.A."/>
            <person name="Yang D."/>
            <person name="Bader C.D."/>
            <person name="Teijaro C.N."/>
            <person name="Fluegel L."/>
            <person name="Davis C.M."/>
            <person name="Simpson J.R."/>
            <person name="Lauterbach L."/>
            <person name="Steele A.D."/>
            <person name="Gui C."/>
            <person name="Meng S."/>
            <person name="Li G."/>
            <person name="Viehrig K."/>
            <person name="Ye F."/>
            <person name="Su P."/>
            <person name="Kiefer A.F."/>
            <person name="Nichols A."/>
            <person name="Cepeda A.J."/>
            <person name="Yan W."/>
            <person name="Fan B."/>
            <person name="Jiang Y."/>
            <person name="Adhikari A."/>
            <person name="Zheng C.-J."/>
            <person name="Schuster L."/>
            <person name="Cowan T.M."/>
            <person name="Smanski M.J."/>
            <person name="Chevrette M.G."/>
            <person name="De Carvalho L.P.S."/>
            <person name="Shen B."/>
        </authorList>
    </citation>
    <scope>NUCLEOTIDE SEQUENCE [LARGE SCALE GENOMIC DNA]</scope>
    <source>
        <strain evidence="4 5">NPDC000634</strain>
    </source>
</reference>
<gene>
    <name evidence="4" type="ORF">ABT317_03165</name>
</gene>
<comment type="similarity">
    <text evidence="1">Belongs to the serine-aspartate repeat-containing protein (SDr) family.</text>
</comment>
<accession>A0ABV1VVW2</accession>
<dbReference type="Gene3D" id="2.60.40.10">
    <property type="entry name" value="Immunoglobulins"/>
    <property type="match status" value="1"/>
</dbReference>
<organism evidence="4 5">
    <name type="scientific">Streptomyces carpinensis</name>
    <dbReference type="NCBI Taxonomy" id="66369"/>
    <lineage>
        <taxon>Bacteria</taxon>
        <taxon>Bacillati</taxon>
        <taxon>Actinomycetota</taxon>
        <taxon>Actinomycetes</taxon>
        <taxon>Kitasatosporales</taxon>
        <taxon>Streptomycetaceae</taxon>
        <taxon>Streptomyces</taxon>
    </lineage>
</organism>
<keyword evidence="5" id="KW-1185">Reference proteome</keyword>
<evidence type="ECO:0000313" key="4">
    <source>
        <dbReference type="EMBL" id="MER6976065.1"/>
    </source>
</evidence>
<sequence>MKDPVSQPVGACLPASGETVREPLAVGAVSGSDARLALAGTAVGAAEELFLPDLCGIRGTVRNASGVGVAGAAVTVISPSGQQLGRSVADAEGSYAVDASGPGSYVVIVAAEGHQPHASTITVGAEVLSHDIVLSGTNSAAGASVRGVVSAGAGASSRPLPDARVTLVDTAGAVVATVTTGEDGAYAFTGLAAGEYSIVASGYPPVADALQVGGAGVDGFVIRLHHARTSSPRPT</sequence>
<dbReference type="InterPro" id="IPR008969">
    <property type="entry name" value="CarboxyPept-like_regulatory"/>
</dbReference>
<dbReference type="Pfam" id="PF13620">
    <property type="entry name" value="CarboxypepD_reg"/>
    <property type="match status" value="2"/>
</dbReference>
<evidence type="ECO:0000256" key="1">
    <source>
        <dbReference type="ARBA" id="ARBA00007257"/>
    </source>
</evidence>
<proteinExistence type="inferred from homology"/>
<keyword evidence="2" id="KW-0964">Secreted</keyword>
<dbReference type="SUPFAM" id="SSF49478">
    <property type="entry name" value="Cna protein B-type domain"/>
    <property type="match status" value="1"/>
</dbReference>
<evidence type="ECO:0000256" key="3">
    <source>
        <dbReference type="ARBA" id="ARBA00022729"/>
    </source>
</evidence>
<dbReference type="InterPro" id="IPR013783">
    <property type="entry name" value="Ig-like_fold"/>
</dbReference>
<comment type="caution">
    <text evidence="4">The sequence shown here is derived from an EMBL/GenBank/DDBJ whole genome shotgun (WGS) entry which is preliminary data.</text>
</comment>
<dbReference type="PANTHER" id="PTHR36108">
    <property type="entry name" value="COLOSSIN-B-RELATED"/>
    <property type="match status" value="1"/>
</dbReference>
<keyword evidence="3" id="KW-0732">Signal</keyword>
<dbReference type="SUPFAM" id="SSF49464">
    <property type="entry name" value="Carboxypeptidase regulatory domain-like"/>
    <property type="match status" value="1"/>
</dbReference>
<name>A0ABV1VVW2_9ACTN</name>
<dbReference type="PANTHER" id="PTHR36108:SF13">
    <property type="entry name" value="COLOSSIN-B-RELATED"/>
    <property type="match status" value="1"/>
</dbReference>
<dbReference type="EMBL" id="JBEPCU010000021">
    <property type="protein sequence ID" value="MER6976065.1"/>
    <property type="molecule type" value="Genomic_DNA"/>
</dbReference>
<evidence type="ECO:0000313" key="5">
    <source>
        <dbReference type="Proteomes" id="UP001458415"/>
    </source>
</evidence>